<evidence type="ECO:0000256" key="6">
    <source>
        <dbReference type="SAM" id="MobiDB-lite"/>
    </source>
</evidence>
<dbReference type="SUPFAM" id="SSF47473">
    <property type="entry name" value="EF-hand"/>
    <property type="match status" value="1"/>
</dbReference>
<dbReference type="PROSITE" id="PS50203">
    <property type="entry name" value="CALPAIN_CAT"/>
    <property type="match status" value="1"/>
</dbReference>
<dbReference type="GO" id="GO:0005737">
    <property type="term" value="C:cytoplasm"/>
    <property type="evidence" value="ECO:0007669"/>
    <property type="project" value="TreeGrafter"/>
</dbReference>
<dbReference type="Pfam" id="PF00648">
    <property type="entry name" value="Peptidase_C2"/>
    <property type="match status" value="1"/>
</dbReference>
<sequence length="440" mass="49301">MHPTLRKVFCLKPLVNMPESGNCTSIINLRYQDGSEGSPSNPAKFNNQDYAQLKDNNLRRGRLFVDNTFPPNNQSLGDLEGLTRRQEAQFWRFGKWVDVVIDDFLPTLNNKPLSVRSKIGNEVCGSYADMSAGLPSEACKDFSGGLNMNFELHAAHKAGHDVALWNALTRATKCHSMICCGTPQKGGKLVNTVKETGIVDAHAYSVTGVTEVNYYNSIVKLVRLMNPWGQTEWNGKWSDNVHDHVDDDEHDHEEEENLILPEVPTDNGHAEDEVKEETNGRRATRALFNRYADQVRTSYGFGLDTCMSMMAMVDTDQKMTMTFKEFSTLWGKINKYKRSFHSADVNRGGTLSQYELQKAIEAAGKYGRGRHHGKADDGPVLRRVKHLHGELHHSDVTSGEDVSGPTSPCTTRLKLQEPQEKTTATKRCHVPNLDSSNTFL</sequence>
<dbReference type="GO" id="GO:0005509">
    <property type="term" value="F:calcium ion binding"/>
    <property type="evidence" value="ECO:0007669"/>
    <property type="project" value="InterPro"/>
</dbReference>
<reference evidence="9 10" key="1">
    <citation type="submission" date="2019-03" db="EMBL/GenBank/DDBJ databases">
        <title>First draft genome of Liparis tanakae, snailfish: a comprehensive survey of snailfish specific genes.</title>
        <authorList>
            <person name="Kim W."/>
            <person name="Song I."/>
            <person name="Jeong J.-H."/>
            <person name="Kim D."/>
            <person name="Kim S."/>
            <person name="Ryu S."/>
            <person name="Song J.Y."/>
            <person name="Lee S.K."/>
        </authorList>
    </citation>
    <scope>NUCLEOTIDE SEQUENCE [LARGE SCALE GENOMIC DNA]</scope>
    <source>
        <tissue evidence="9">Muscle</tissue>
    </source>
</reference>
<dbReference type="Proteomes" id="UP000314294">
    <property type="component" value="Unassembled WGS sequence"/>
</dbReference>
<dbReference type="GO" id="GO:0004198">
    <property type="term" value="F:calcium-dependent cysteine-type endopeptidase activity"/>
    <property type="evidence" value="ECO:0007669"/>
    <property type="project" value="InterPro"/>
</dbReference>
<dbReference type="PANTHER" id="PTHR10183">
    <property type="entry name" value="CALPAIN"/>
    <property type="match status" value="1"/>
</dbReference>
<feature type="active site" evidence="4">
    <location>
        <position position="202"/>
    </location>
</feature>
<dbReference type="EMBL" id="SRLO01000205">
    <property type="protein sequence ID" value="TNN67292.1"/>
    <property type="molecule type" value="Genomic_DNA"/>
</dbReference>
<dbReference type="GO" id="GO:0006508">
    <property type="term" value="P:proteolysis"/>
    <property type="evidence" value="ECO:0007669"/>
    <property type="project" value="InterPro"/>
</dbReference>
<dbReference type="SMART" id="SM00230">
    <property type="entry name" value="CysPc"/>
    <property type="match status" value="1"/>
</dbReference>
<keyword evidence="3" id="KW-0106">Calcium</keyword>
<organism evidence="9 10">
    <name type="scientific">Liparis tanakae</name>
    <name type="common">Tanaka's snailfish</name>
    <dbReference type="NCBI Taxonomy" id="230148"/>
    <lineage>
        <taxon>Eukaryota</taxon>
        <taxon>Metazoa</taxon>
        <taxon>Chordata</taxon>
        <taxon>Craniata</taxon>
        <taxon>Vertebrata</taxon>
        <taxon>Euteleostomi</taxon>
        <taxon>Actinopterygii</taxon>
        <taxon>Neopterygii</taxon>
        <taxon>Teleostei</taxon>
        <taxon>Neoteleostei</taxon>
        <taxon>Acanthomorphata</taxon>
        <taxon>Eupercaria</taxon>
        <taxon>Perciformes</taxon>
        <taxon>Cottioidei</taxon>
        <taxon>Cottales</taxon>
        <taxon>Liparidae</taxon>
        <taxon>Liparis</taxon>
    </lineage>
</organism>
<dbReference type="AlphaFoldDB" id="A0A4Z2HR83"/>
<comment type="similarity">
    <text evidence="1">Belongs to the peptidase C2 family.</text>
</comment>
<feature type="compositionally biased region" description="Acidic residues" evidence="6">
    <location>
        <begin position="248"/>
        <end position="257"/>
    </location>
</feature>
<dbReference type="Gene3D" id="3.90.70.10">
    <property type="entry name" value="Cysteine proteinases"/>
    <property type="match status" value="1"/>
</dbReference>
<evidence type="ECO:0000256" key="4">
    <source>
        <dbReference type="PIRSR" id="PIRSR622684-1"/>
    </source>
</evidence>
<comment type="caution">
    <text evidence="5">Lacks conserved residue(s) required for the propagation of feature annotation.</text>
</comment>
<dbReference type="SUPFAM" id="SSF54001">
    <property type="entry name" value="Cysteine proteinases"/>
    <property type="match status" value="1"/>
</dbReference>
<dbReference type="SMART" id="SM00054">
    <property type="entry name" value="EFh"/>
    <property type="match status" value="2"/>
</dbReference>
<evidence type="ECO:0000259" key="7">
    <source>
        <dbReference type="PROSITE" id="PS50203"/>
    </source>
</evidence>
<keyword evidence="10" id="KW-1185">Reference proteome</keyword>
<dbReference type="InterPro" id="IPR001300">
    <property type="entry name" value="Peptidase_C2_calpain_cat"/>
</dbReference>
<feature type="compositionally biased region" description="Basic and acidic residues" evidence="6">
    <location>
        <begin position="268"/>
        <end position="280"/>
    </location>
</feature>
<dbReference type="OrthoDB" id="424753at2759"/>
<gene>
    <name evidence="9" type="primary">CAPN1_0</name>
    <name evidence="9" type="ORF">EYF80_022399</name>
</gene>
<keyword evidence="2" id="KW-0479">Metal-binding</keyword>
<dbReference type="PROSITE" id="PS00018">
    <property type="entry name" value="EF_HAND_1"/>
    <property type="match status" value="1"/>
</dbReference>
<accession>A0A4Z2HR83</accession>
<dbReference type="InterPro" id="IPR011992">
    <property type="entry name" value="EF-hand-dom_pair"/>
</dbReference>
<feature type="domain" description="EF-hand" evidence="8">
    <location>
        <begin position="331"/>
        <end position="366"/>
    </location>
</feature>
<feature type="active site" evidence="4">
    <location>
        <position position="226"/>
    </location>
</feature>
<proteinExistence type="inferred from homology"/>
<evidence type="ECO:0000256" key="1">
    <source>
        <dbReference type="ARBA" id="ARBA00007623"/>
    </source>
</evidence>
<name>A0A4Z2HR83_9TELE</name>
<dbReference type="InterPro" id="IPR002048">
    <property type="entry name" value="EF_hand_dom"/>
</dbReference>
<dbReference type="InterPro" id="IPR018247">
    <property type="entry name" value="EF_Hand_1_Ca_BS"/>
</dbReference>
<protein>
    <submittedName>
        <fullName evidence="9">Calpain-1 catalytic subunit</fullName>
    </submittedName>
</protein>
<feature type="region of interest" description="Disordered" evidence="6">
    <location>
        <begin position="391"/>
        <end position="440"/>
    </location>
</feature>
<dbReference type="InterPro" id="IPR022684">
    <property type="entry name" value="Calpain_cysteine_protease"/>
</dbReference>
<evidence type="ECO:0000259" key="8">
    <source>
        <dbReference type="PROSITE" id="PS50222"/>
    </source>
</evidence>
<evidence type="ECO:0000256" key="2">
    <source>
        <dbReference type="ARBA" id="ARBA00022723"/>
    </source>
</evidence>
<dbReference type="PANTHER" id="PTHR10183:SF302">
    <property type="entry name" value="CALPAIN-14"/>
    <property type="match status" value="1"/>
</dbReference>
<evidence type="ECO:0000313" key="9">
    <source>
        <dbReference type="EMBL" id="TNN67292.1"/>
    </source>
</evidence>
<dbReference type="InterPro" id="IPR038765">
    <property type="entry name" value="Papain-like_cys_pep_sf"/>
</dbReference>
<dbReference type="Gene3D" id="1.10.238.10">
    <property type="entry name" value="EF-hand"/>
    <property type="match status" value="1"/>
</dbReference>
<comment type="caution">
    <text evidence="9">The sequence shown here is derived from an EMBL/GenBank/DDBJ whole genome shotgun (WGS) entry which is preliminary data.</text>
</comment>
<feature type="domain" description="Calpain catalytic" evidence="7">
    <location>
        <begin position="71"/>
        <end position="240"/>
    </location>
</feature>
<dbReference type="PROSITE" id="PS50222">
    <property type="entry name" value="EF_HAND_2"/>
    <property type="match status" value="1"/>
</dbReference>
<evidence type="ECO:0000256" key="5">
    <source>
        <dbReference type="PROSITE-ProRule" id="PRU00239"/>
    </source>
</evidence>
<feature type="region of interest" description="Disordered" evidence="6">
    <location>
        <begin position="240"/>
        <end position="280"/>
    </location>
</feature>
<evidence type="ECO:0000256" key="3">
    <source>
        <dbReference type="ARBA" id="ARBA00022837"/>
    </source>
</evidence>
<evidence type="ECO:0000313" key="10">
    <source>
        <dbReference type="Proteomes" id="UP000314294"/>
    </source>
</evidence>